<dbReference type="EMBL" id="BARU01028856">
    <property type="protein sequence ID" value="GAH75047.1"/>
    <property type="molecule type" value="Genomic_DNA"/>
</dbReference>
<organism evidence="2">
    <name type="scientific">marine sediment metagenome</name>
    <dbReference type="NCBI Taxonomy" id="412755"/>
    <lineage>
        <taxon>unclassified sequences</taxon>
        <taxon>metagenomes</taxon>
        <taxon>ecological metagenomes</taxon>
    </lineage>
</organism>
<feature type="non-terminal residue" evidence="2">
    <location>
        <position position="167"/>
    </location>
</feature>
<feature type="transmembrane region" description="Helical" evidence="1">
    <location>
        <begin position="21"/>
        <end position="44"/>
    </location>
</feature>
<evidence type="ECO:0000256" key="1">
    <source>
        <dbReference type="SAM" id="Phobius"/>
    </source>
</evidence>
<keyword evidence="1" id="KW-0812">Transmembrane</keyword>
<dbReference type="AlphaFoldDB" id="X1I036"/>
<keyword evidence="1" id="KW-0472">Membrane</keyword>
<evidence type="ECO:0000313" key="2">
    <source>
        <dbReference type="EMBL" id="GAH75047.1"/>
    </source>
</evidence>
<comment type="caution">
    <text evidence="2">The sequence shown here is derived from an EMBL/GenBank/DDBJ whole genome shotgun (WGS) entry which is preliminary data.</text>
</comment>
<keyword evidence="1" id="KW-1133">Transmembrane helix</keyword>
<name>X1I036_9ZZZZ</name>
<protein>
    <submittedName>
        <fullName evidence="2">Uncharacterized protein</fullName>
    </submittedName>
</protein>
<sequence length="167" mass="19205">MSNEKHDTHHPAGIAKKIIKISLIIGGTVIVLLGAIVGIAYLLIPNEIVSFKQFNTNKDNQPIELTYTFFEESCTLRIRNAATDKEKRYTNYTTNQRLLYFDKAKGSMWFLGQEFLNRKAVRAYADKARRENNVSLKEIKMSKGQVLLSNRLSRAEIVWIKYHPKDA</sequence>
<gene>
    <name evidence="2" type="ORF">S03H2_46008</name>
</gene>
<proteinExistence type="predicted"/>
<accession>X1I036</accession>
<reference evidence="2" key="1">
    <citation type="journal article" date="2014" name="Front. Microbiol.">
        <title>High frequency of phylogenetically diverse reductive dehalogenase-homologous genes in deep subseafloor sedimentary metagenomes.</title>
        <authorList>
            <person name="Kawai M."/>
            <person name="Futagami T."/>
            <person name="Toyoda A."/>
            <person name="Takaki Y."/>
            <person name="Nishi S."/>
            <person name="Hori S."/>
            <person name="Arai W."/>
            <person name="Tsubouchi T."/>
            <person name="Morono Y."/>
            <person name="Uchiyama I."/>
            <person name="Ito T."/>
            <person name="Fujiyama A."/>
            <person name="Inagaki F."/>
            <person name="Takami H."/>
        </authorList>
    </citation>
    <scope>NUCLEOTIDE SEQUENCE</scope>
    <source>
        <strain evidence="2">Expedition CK06-06</strain>
    </source>
</reference>